<dbReference type="Proteomes" id="UP000007801">
    <property type="component" value="Unassembled WGS sequence"/>
</dbReference>
<reference evidence="2 3" key="1">
    <citation type="journal article" date="2007" name="Nature">
        <title>Evolution of genes and genomes on the Drosophila phylogeny.</title>
        <authorList>
            <consortium name="Drosophila 12 Genomes Consortium"/>
            <person name="Clark A.G."/>
            <person name="Eisen M.B."/>
            <person name="Smith D.R."/>
            <person name="Bergman C.M."/>
            <person name="Oliver B."/>
            <person name="Markow T.A."/>
            <person name="Kaufman T.C."/>
            <person name="Kellis M."/>
            <person name="Gelbart W."/>
            <person name="Iyer V.N."/>
            <person name="Pollard D.A."/>
            <person name="Sackton T.B."/>
            <person name="Larracuente A.M."/>
            <person name="Singh N.D."/>
            <person name="Abad J.P."/>
            <person name="Abt D.N."/>
            <person name="Adryan B."/>
            <person name="Aguade M."/>
            <person name="Akashi H."/>
            <person name="Anderson W.W."/>
            <person name="Aquadro C.F."/>
            <person name="Ardell D.H."/>
            <person name="Arguello R."/>
            <person name="Artieri C.G."/>
            <person name="Barbash D.A."/>
            <person name="Barker D."/>
            <person name="Barsanti P."/>
            <person name="Batterham P."/>
            <person name="Batzoglou S."/>
            <person name="Begun D."/>
            <person name="Bhutkar A."/>
            <person name="Blanco E."/>
            <person name="Bosak S.A."/>
            <person name="Bradley R.K."/>
            <person name="Brand A.D."/>
            <person name="Brent M.R."/>
            <person name="Brooks A.N."/>
            <person name="Brown R.H."/>
            <person name="Butlin R.K."/>
            <person name="Caggese C."/>
            <person name="Calvi B.R."/>
            <person name="Bernardo de Carvalho A."/>
            <person name="Caspi A."/>
            <person name="Castrezana S."/>
            <person name="Celniker S.E."/>
            <person name="Chang J.L."/>
            <person name="Chapple C."/>
            <person name="Chatterji S."/>
            <person name="Chinwalla A."/>
            <person name="Civetta A."/>
            <person name="Clifton S.W."/>
            <person name="Comeron J.M."/>
            <person name="Costello J.C."/>
            <person name="Coyne J.A."/>
            <person name="Daub J."/>
            <person name="David R.G."/>
            <person name="Delcher A.L."/>
            <person name="Delehaunty K."/>
            <person name="Do C.B."/>
            <person name="Ebling H."/>
            <person name="Edwards K."/>
            <person name="Eickbush T."/>
            <person name="Evans J.D."/>
            <person name="Filipski A."/>
            <person name="Findeiss S."/>
            <person name="Freyhult E."/>
            <person name="Fulton L."/>
            <person name="Fulton R."/>
            <person name="Garcia A.C."/>
            <person name="Gardiner A."/>
            <person name="Garfield D.A."/>
            <person name="Garvin B.E."/>
            <person name="Gibson G."/>
            <person name="Gilbert D."/>
            <person name="Gnerre S."/>
            <person name="Godfrey J."/>
            <person name="Good R."/>
            <person name="Gotea V."/>
            <person name="Gravely B."/>
            <person name="Greenberg A.J."/>
            <person name="Griffiths-Jones S."/>
            <person name="Gross S."/>
            <person name="Guigo R."/>
            <person name="Gustafson E.A."/>
            <person name="Haerty W."/>
            <person name="Hahn M.W."/>
            <person name="Halligan D.L."/>
            <person name="Halpern A.L."/>
            <person name="Halter G.M."/>
            <person name="Han M.V."/>
            <person name="Heger A."/>
            <person name="Hillier L."/>
            <person name="Hinrichs A.S."/>
            <person name="Holmes I."/>
            <person name="Hoskins R.A."/>
            <person name="Hubisz M.J."/>
            <person name="Hultmark D."/>
            <person name="Huntley M.A."/>
            <person name="Jaffe D.B."/>
            <person name="Jagadeeshan S."/>
            <person name="Jeck W.R."/>
            <person name="Johnson J."/>
            <person name="Jones C.D."/>
            <person name="Jordan W.C."/>
            <person name="Karpen G.H."/>
            <person name="Kataoka E."/>
            <person name="Keightley P.D."/>
            <person name="Kheradpour P."/>
            <person name="Kirkness E.F."/>
            <person name="Koerich L.B."/>
            <person name="Kristiansen K."/>
            <person name="Kudrna D."/>
            <person name="Kulathinal R.J."/>
            <person name="Kumar S."/>
            <person name="Kwok R."/>
            <person name="Lander E."/>
            <person name="Langley C.H."/>
            <person name="Lapoint R."/>
            <person name="Lazzaro B.P."/>
            <person name="Lee S.J."/>
            <person name="Levesque L."/>
            <person name="Li R."/>
            <person name="Lin C.F."/>
            <person name="Lin M.F."/>
            <person name="Lindblad-Toh K."/>
            <person name="Llopart A."/>
            <person name="Long M."/>
            <person name="Low L."/>
            <person name="Lozovsky E."/>
            <person name="Lu J."/>
            <person name="Luo M."/>
            <person name="Machado C.A."/>
            <person name="Makalowski W."/>
            <person name="Marzo M."/>
            <person name="Matsuda M."/>
            <person name="Matzkin L."/>
            <person name="McAllister B."/>
            <person name="McBride C.S."/>
            <person name="McKernan B."/>
            <person name="McKernan K."/>
            <person name="Mendez-Lago M."/>
            <person name="Minx P."/>
            <person name="Mollenhauer M.U."/>
            <person name="Montooth K."/>
            <person name="Mount S.M."/>
            <person name="Mu X."/>
            <person name="Myers E."/>
            <person name="Negre B."/>
            <person name="Newfeld S."/>
            <person name="Nielsen R."/>
            <person name="Noor M.A."/>
            <person name="O'Grady P."/>
            <person name="Pachter L."/>
            <person name="Papaceit M."/>
            <person name="Parisi M.J."/>
            <person name="Parisi M."/>
            <person name="Parts L."/>
            <person name="Pedersen J.S."/>
            <person name="Pesole G."/>
            <person name="Phillippy A.M."/>
            <person name="Ponting C.P."/>
            <person name="Pop M."/>
            <person name="Porcelli D."/>
            <person name="Powell J.R."/>
            <person name="Prohaska S."/>
            <person name="Pruitt K."/>
            <person name="Puig M."/>
            <person name="Quesneville H."/>
            <person name="Ram K.R."/>
            <person name="Rand D."/>
            <person name="Rasmussen M.D."/>
            <person name="Reed L.K."/>
            <person name="Reenan R."/>
            <person name="Reily A."/>
            <person name="Remington K.A."/>
            <person name="Rieger T.T."/>
            <person name="Ritchie M.G."/>
            <person name="Robin C."/>
            <person name="Rogers Y.H."/>
            <person name="Rohde C."/>
            <person name="Rozas J."/>
            <person name="Rubenfield M.J."/>
            <person name="Ruiz A."/>
            <person name="Russo S."/>
            <person name="Salzberg S.L."/>
            <person name="Sanchez-Gracia A."/>
            <person name="Saranga D.J."/>
            <person name="Sato H."/>
            <person name="Schaeffer S.W."/>
            <person name="Schatz M.C."/>
            <person name="Schlenke T."/>
            <person name="Schwartz R."/>
            <person name="Segarra C."/>
            <person name="Singh R.S."/>
            <person name="Sirot L."/>
            <person name="Sirota M."/>
            <person name="Sisneros N.B."/>
            <person name="Smith C.D."/>
            <person name="Smith T.F."/>
            <person name="Spieth J."/>
            <person name="Stage D.E."/>
            <person name="Stark A."/>
            <person name="Stephan W."/>
            <person name="Strausberg R.L."/>
            <person name="Strempel S."/>
            <person name="Sturgill D."/>
            <person name="Sutton G."/>
            <person name="Sutton G.G."/>
            <person name="Tao W."/>
            <person name="Teichmann S."/>
            <person name="Tobari Y.N."/>
            <person name="Tomimura Y."/>
            <person name="Tsolas J.M."/>
            <person name="Valente V.L."/>
            <person name="Venter E."/>
            <person name="Venter J.C."/>
            <person name="Vicario S."/>
            <person name="Vieira F.G."/>
            <person name="Vilella A.J."/>
            <person name="Villasante A."/>
            <person name="Walenz B."/>
            <person name="Wang J."/>
            <person name="Wasserman M."/>
            <person name="Watts T."/>
            <person name="Wilson D."/>
            <person name="Wilson R.K."/>
            <person name="Wing R.A."/>
            <person name="Wolfner M.F."/>
            <person name="Wong A."/>
            <person name="Wong G.K."/>
            <person name="Wu C.I."/>
            <person name="Wu G."/>
            <person name="Yamamoto D."/>
            <person name="Yang H.P."/>
            <person name="Yang S.P."/>
            <person name="Yorke J.A."/>
            <person name="Yoshida K."/>
            <person name="Zdobnov E."/>
            <person name="Zhang P."/>
            <person name="Zhang Y."/>
            <person name="Zimin A.V."/>
            <person name="Baldwin J."/>
            <person name="Abdouelleil A."/>
            <person name="Abdulkadir J."/>
            <person name="Abebe A."/>
            <person name="Abera B."/>
            <person name="Abreu J."/>
            <person name="Acer S.C."/>
            <person name="Aftuck L."/>
            <person name="Alexander A."/>
            <person name="An P."/>
            <person name="Anderson E."/>
            <person name="Anderson S."/>
            <person name="Arachi H."/>
            <person name="Azer M."/>
            <person name="Bachantsang P."/>
            <person name="Barry A."/>
            <person name="Bayul T."/>
            <person name="Berlin A."/>
            <person name="Bessette D."/>
            <person name="Bloom T."/>
            <person name="Blye J."/>
            <person name="Boguslavskiy L."/>
            <person name="Bonnet C."/>
            <person name="Boukhgalter B."/>
            <person name="Bourzgui I."/>
            <person name="Brown A."/>
            <person name="Cahill P."/>
            <person name="Channer S."/>
            <person name="Cheshatsang Y."/>
            <person name="Chuda L."/>
            <person name="Citroen M."/>
            <person name="Collymore A."/>
            <person name="Cooke P."/>
            <person name="Costello M."/>
            <person name="D'Aco K."/>
            <person name="Daza R."/>
            <person name="De Haan G."/>
            <person name="DeGray S."/>
            <person name="DeMaso C."/>
            <person name="Dhargay N."/>
            <person name="Dooley K."/>
            <person name="Dooley E."/>
            <person name="Doricent M."/>
            <person name="Dorje P."/>
            <person name="Dorjee K."/>
            <person name="Dupes A."/>
            <person name="Elong R."/>
            <person name="Falk J."/>
            <person name="Farina A."/>
            <person name="Faro S."/>
            <person name="Ferguson D."/>
            <person name="Fisher S."/>
            <person name="Foley C.D."/>
            <person name="Franke A."/>
            <person name="Friedrich D."/>
            <person name="Gadbois L."/>
            <person name="Gearin G."/>
            <person name="Gearin C.R."/>
            <person name="Giannoukos G."/>
            <person name="Goode T."/>
            <person name="Graham J."/>
            <person name="Grandbois E."/>
            <person name="Grewal S."/>
            <person name="Gyaltsen K."/>
            <person name="Hafez N."/>
            <person name="Hagos B."/>
            <person name="Hall J."/>
            <person name="Henson C."/>
            <person name="Hollinger A."/>
            <person name="Honan T."/>
            <person name="Huard M.D."/>
            <person name="Hughes L."/>
            <person name="Hurhula B."/>
            <person name="Husby M.E."/>
            <person name="Kamat A."/>
            <person name="Kanga B."/>
            <person name="Kashin S."/>
            <person name="Khazanovich D."/>
            <person name="Kisner P."/>
            <person name="Lance K."/>
            <person name="Lara M."/>
            <person name="Lee W."/>
            <person name="Lennon N."/>
            <person name="Letendre F."/>
            <person name="LeVine R."/>
            <person name="Lipovsky A."/>
            <person name="Liu X."/>
            <person name="Liu J."/>
            <person name="Liu S."/>
            <person name="Lokyitsang T."/>
            <person name="Lokyitsang Y."/>
            <person name="Lubonja R."/>
            <person name="Lui A."/>
            <person name="MacDonald P."/>
            <person name="Magnisalis V."/>
            <person name="Maru K."/>
            <person name="Matthews C."/>
            <person name="McCusker W."/>
            <person name="McDonough S."/>
            <person name="Mehta T."/>
            <person name="Meldrim J."/>
            <person name="Meneus L."/>
            <person name="Mihai O."/>
            <person name="Mihalev A."/>
            <person name="Mihova T."/>
            <person name="Mittelman R."/>
            <person name="Mlenga V."/>
            <person name="Montmayeur A."/>
            <person name="Mulrain L."/>
            <person name="Navidi A."/>
            <person name="Naylor J."/>
            <person name="Negash T."/>
            <person name="Nguyen T."/>
            <person name="Nguyen N."/>
            <person name="Nicol R."/>
            <person name="Norbu C."/>
            <person name="Norbu N."/>
            <person name="Novod N."/>
            <person name="O'Neill B."/>
            <person name="Osman S."/>
            <person name="Markiewicz E."/>
            <person name="Oyono O.L."/>
            <person name="Patti C."/>
            <person name="Phunkhang P."/>
            <person name="Pierre F."/>
            <person name="Priest M."/>
            <person name="Raghuraman S."/>
            <person name="Rege F."/>
            <person name="Reyes R."/>
            <person name="Rise C."/>
            <person name="Rogov P."/>
            <person name="Ross K."/>
            <person name="Ryan E."/>
            <person name="Settipalli S."/>
            <person name="Shea T."/>
            <person name="Sherpa N."/>
            <person name="Shi L."/>
            <person name="Shih D."/>
            <person name="Sparrow T."/>
            <person name="Spaulding J."/>
            <person name="Stalker J."/>
            <person name="Stange-Thomann N."/>
            <person name="Stavropoulos S."/>
            <person name="Stone C."/>
            <person name="Strader C."/>
            <person name="Tesfaye S."/>
            <person name="Thomson T."/>
            <person name="Thoulutsang Y."/>
            <person name="Thoulutsang D."/>
            <person name="Topham K."/>
            <person name="Topping I."/>
            <person name="Tsamla T."/>
            <person name="Vassiliev H."/>
            <person name="Vo A."/>
            <person name="Wangchuk T."/>
            <person name="Wangdi T."/>
            <person name="Weiand M."/>
            <person name="Wilkinson J."/>
            <person name="Wilson A."/>
            <person name="Yadav S."/>
            <person name="Young G."/>
            <person name="Yu Q."/>
            <person name="Zembek L."/>
            <person name="Zhong D."/>
            <person name="Zimmer A."/>
            <person name="Zwirko Z."/>
            <person name="Jaffe D.B."/>
            <person name="Alvarez P."/>
            <person name="Brockman W."/>
            <person name="Butler J."/>
            <person name="Chin C."/>
            <person name="Gnerre S."/>
            <person name="Grabherr M."/>
            <person name="Kleber M."/>
            <person name="Mauceli E."/>
            <person name="MacCallum I."/>
        </authorList>
    </citation>
    <scope>NUCLEOTIDE SEQUENCE [LARGE SCALE GENOMIC DNA]</scope>
    <source>
        <strain evidence="3">Tucson 14024-0371.13</strain>
    </source>
</reference>
<feature type="compositionally biased region" description="Basic residues" evidence="1">
    <location>
        <begin position="75"/>
        <end position="85"/>
    </location>
</feature>
<dbReference type="OrthoDB" id="10063560at2759"/>
<evidence type="ECO:0000313" key="3">
    <source>
        <dbReference type="Proteomes" id="UP000007801"/>
    </source>
</evidence>
<feature type="compositionally biased region" description="Low complexity" evidence="1">
    <location>
        <begin position="64"/>
        <end position="74"/>
    </location>
</feature>
<protein>
    <submittedName>
        <fullName evidence="2">Uncharacterized protein</fullName>
    </submittedName>
</protein>
<name>B3N2R7_DROAN</name>
<sequence>MYQSGQGQAQGQRPPSIRNISSAEKMSFNDCALPPPPPPPRGRVALPTRRTSSATEYAPMRDMLLLQQTAALAHQQHHPQQHRSNSHMPPERPPKHPHLRVPSPELPPPPQSGELDTSYTFDEPLPPPPPPEVLQQRPPPSPNRRNSFAGAGSTRRTAYAAPPSNIVPVAAKVPPLVPKKPTSLQHKHLANGVAGTGGSHQPTNNRKRPHHTPSSKTWPATRMWRHRHRPCCFEPETTPMTTSLP</sequence>
<gene>
    <name evidence="2" type="primary">Dana\GF20642</name>
    <name evidence="2" type="synonym">dana_GLEANR_3635</name>
    <name evidence="2" type="ORF">GF20642</name>
</gene>
<feature type="region of interest" description="Disordered" evidence="1">
    <location>
        <begin position="1"/>
        <end position="163"/>
    </location>
</feature>
<dbReference type="AlphaFoldDB" id="B3N2R7"/>
<dbReference type="InParanoid" id="B3N2R7"/>
<dbReference type="HOGENOM" id="CLU_1074668_0_0_1"/>
<keyword evidence="3" id="KW-1185">Reference proteome</keyword>
<feature type="compositionally biased region" description="Pro residues" evidence="1">
    <location>
        <begin position="124"/>
        <end position="142"/>
    </location>
</feature>
<evidence type="ECO:0000256" key="1">
    <source>
        <dbReference type="SAM" id="MobiDB-lite"/>
    </source>
</evidence>
<feature type="non-terminal residue" evidence="2">
    <location>
        <position position="245"/>
    </location>
</feature>
<organism evidence="2 3">
    <name type="scientific">Drosophila ananassae</name>
    <name type="common">Fruit fly</name>
    <dbReference type="NCBI Taxonomy" id="7217"/>
    <lineage>
        <taxon>Eukaryota</taxon>
        <taxon>Metazoa</taxon>
        <taxon>Ecdysozoa</taxon>
        <taxon>Arthropoda</taxon>
        <taxon>Hexapoda</taxon>
        <taxon>Insecta</taxon>
        <taxon>Pterygota</taxon>
        <taxon>Neoptera</taxon>
        <taxon>Endopterygota</taxon>
        <taxon>Diptera</taxon>
        <taxon>Brachycera</taxon>
        <taxon>Muscomorpha</taxon>
        <taxon>Ephydroidea</taxon>
        <taxon>Drosophilidae</taxon>
        <taxon>Drosophila</taxon>
        <taxon>Sophophora</taxon>
    </lineage>
</organism>
<evidence type="ECO:0000313" key="2">
    <source>
        <dbReference type="EMBL" id="EDV44876.2"/>
    </source>
</evidence>
<accession>B3N2R7</accession>
<proteinExistence type="predicted"/>
<feature type="compositionally biased region" description="Polar residues" evidence="1">
    <location>
        <begin position="1"/>
        <end position="24"/>
    </location>
</feature>
<dbReference type="EMBL" id="CH906747">
    <property type="protein sequence ID" value="EDV44876.2"/>
    <property type="molecule type" value="Genomic_DNA"/>
</dbReference>
<feature type="region of interest" description="Disordered" evidence="1">
    <location>
        <begin position="190"/>
        <end position="223"/>
    </location>
</feature>
<dbReference type="eggNOG" id="ENOG502QUU2">
    <property type="taxonomic scope" value="Eukaryota"/>
</dbReference>
<dbReference type="STRING" id="7217.B3N2R7"/>